<feature type="region of interest" description="Disordered" evidence="6">
    <location>
        <begin position="369"/>
        <end position="416"/>
    </location>
</feature>
<dbReference type="SUPFAM" id="SSF161111">
    <property type="entry name" value="Cation efflux protein transmembrane domain-like"/>
    <property type="match status" value="1"/>
</dbReference>
<name>A0ABR3PNJ5_9PEZI</name>
<dbReference type="InterPro" id="IPR050291">
    <property type="entry name" value="CDF_Transporter"/>
</dbReference>
<evidence type="ECO:0000256" key="6">
    <source>
        <dbReference type="SAM" id="MobiDB-lite"/>
    </source>
</evidence>
<dbReference type="InterPro" id="IPR027469">
    <property type="entry name" value="Cation_efflux_TMD_sf"/>
</dbReference>
<protein>
    <recommendedName>
        <fullName evidence="7">Cation efflux protein transmembrane domain-containing protein</fullName>
    </recommendedName>
</protein>
<keyword evidence="5" id="KW-0472">Membrane</keyword>
<feature type="compositionally biased region" description="Basic and acidic residues" evidence="6">
    <location>
        <begin position="369"/>
        <end position="402"/>
    </location>
</feature>
<dbReference type="PANTHER" id="PTHR43840">
    <property type="entry name" value="MITOCHONDRIAL METAL TRANSPORTER 1-RELATED"/>
    <property type="match status" value="1"/>
</dbReference>
<dbReference type="GeneID" id="95975038"/>
<comment type="subcellular location">
    <subcellularLocation>
        <location evidence="1">Membrane</location>
        <topology evidence="1">Multi-pass membrane protein</topology>
    </subcellularLocation>
</comment>
<evidence type="ECO:0000256" key="4">
    <source>
        <dbReference type="ARBA" id="ARBA00022989"/>
    </source>
</evidence>
<dbReference type="Proteomes" id="UP001562354">
    <property type="component" value="Unassembled WGS sequence"/>
</dbReference>
<feature type="compositionally biased region" description="Polar residues" evidence="6">
    <location>
        <begin position="1"/>
        <end position="10"/>
    </location>
</feature>
<proteinExistence type="predicted"/>
<comment type="caution">
    <text evidence="8">The sequence shown here is derived from an EMBL/GenBank/DDBJ whole genome shotgun (WGS) entry which is preliminary data.</text>
</comment>
<sequence length="416" mass="44335">MSSTSTSLNPAQARGHMGHSHGHGHHHHHHDSTFLTSTDKNDPGVKITRIGLYVNLGMAIAKAAGGYAFNSQALTADAVHSLTDLISDFTTLATISYSIRSPTTRFPLGYGKIESLGALGVSGLLLSGGIMIGLQAVVALCQQFFPDLAHIMHDLGLFGHGHGHSHSHGAEDFGPNVNAAWLAGGSILIKEWLYRATMKVAKEKRSSVLASNAYHHRVDSLTAFVALATICASHLLPNAAWLDPVGGLIISGMIVQAGYGNTKLALLELADVSVDEEIRSSAEAAARRALSEFEGGDGSFGDDVVVQGIKSGQNFLVEVSISIPGNWTVDQSRAVEDKVRQAIGDDVKGVKRVSVRFATIETEGDAFAREFVTPKKTEGTAAGQEHDDHEHEHEHEHGHSHDSTSSSSQSNVTKRK</sequence>
<dbReference type="Gene3D" id="1.20.1510.10">
    <property type="entry name" value="Cation efflux protein transmembrane domain"/>
    <property type="match status" value="1"/>
</dbReference>
<evidence type="ECO:0000256" key="2">
    <source>
        <dbReference type="ARBA" id="ARBA00022448"/>
    </source>
</evidence>
<reference evidence="8 9" key="1">
    <citation type="submission" date="2024-07" db="EMBL/GenBank/DDBJ databases">
        <title>Draft sequence of the Neodothiora populina.</title>
        <authorList>
            <person name="Drown D.D."/>
            <person name="Schuette U.S."/>
            <person name="Buechlein A.B."/>
            <person name="Rusch D.R."/>
            <person name="Winton L.W."/>
            <person name="Adams G.A."/>
        </authorList>
    </citation>
    <scope>NUCLEOTIDE SEQUENCE [LARGE SCALE GENOMIC DNA]</scope>
    <source>
        <strain evidence="8 9">CPC 39397</strain>
    </source>
</reference>
<dbReference type="EMBL" id="JBFMKM010000003">
    <property type="protein sequence ID" value="KAL1311133.1"/>
    <property type="molecule type" value="Genomic_DNA"/>
</dbReference>
<accession>A0ABR3PNJ5</accession>
<dbReference type="Gene3D" id="3.30.70.1350">
    <property type="entry name" value="Cation efflux protein, cytoplasmic domain"/>
    <property type="match status" value="1"/>
</dbReference>
<dbReference type="InterPro" id="IPR002524">
    <property type="entry name" value="Cation_efflux"/>
</dbReference>
<feature type="domain" description="Cation efflux protein transmembrane" evidence="7">
    <location>
        <begin position="50"/>
        <end position="269"/>
    </location>
</feature>
<evidence type="ECO:0000256" key="5">
    <source>
        <dbReference type="ARBA" id="ARBA00023136"/>
    </source>
</evidence>
<evidence type="ECO:0000259" key="7">
    <source>
        <dbReference type="Pfam" id="PF01545"/>
    </source>
</evidence>
<keyword evidence="9" id="KW-1185">Reference proteome</keyword>
<dbReference type="InterPro" id="IPR058533">
    <property type="entry name" value="Cation_efflux_TM"/>
</dbReference>
<keyword evidence="3" id="KW-0812">Transmembrane</keyword>
<keyword evidence="2" id="KW-0813">Transport</keyword>
<organism evidence="8 9">
    <name type="scientific">Neodothiora populina</name>
    <dbReference type="NCBI Taxonomy" id="2781224"/>
    <lineage>
        <taxon>Eukaryota</taxon>
        <taxon>Fungi</taxon>
        <taxon>Dikarya</taxon>
        <taxon>Ascomycota</taxon>
        <taxon>Pezizomycotina</taxon>
        <taxon>Dothideomycetes</taxon>
        <taxon>Dothideomycetidae</taxon>
        <taxon>Dothideales</taxon>
        <taxon>Dothioraceae</taxon>
        <taxon>Neodothiora</taxon>
    </lineage>
</organism>
<dbReference type="NCBIfam" id="TIGR01297">
    <property type="entry name" value="CDF"/>
    <property type="match status" value="1"/>
</dbReference>
<dbReference type="PANTHER" id="PTHR43840:SF15">
    <property type="entry name" value="MITOCHONDRIAL METAL TRANSPORTER 1-RELATED"/>
    <property type="match status" value="1"/>
</dbReference>
<feature type="region of interest" description="Disordered" evidence="6">
    <location>
        <begin position="1"/>
        <end position="38"/>
    </location>
</feature>
<evidence type="ECO:0000256" key="1">
    <source>
        <dbReference type="ARBA" id="ARBA00004141"/>
    </source>
</evidence>
<evidence type="ECO:0000256" key="3">
    <source>
        <dbReference type="ARBA" id="ARBA00022692"/>
    </source>
</evidence>
<evidence type="ECO:0000313" key="9">
    <source>
        <dbReference type="Proteomes" id="UP001562354"/>
    </source>
</evidence>
<dbReference type="InterPro" id="IPR036837">
    <property type="entry name" value="Cation_efflux_CTD_sf"/>
</dbReference>
<dbReference type="Pfam" id="PF01545">
    <property type="entry name" value="Cation_efflux"/>
    <property type="match status" value="1"/>
</dbReference>
<evidence type="ECO:0000313" key="8">
    <source>
        <dbReference type="EMBL" id="KAL1311133.1"/>
    </source>
</evidence>
<keyword evidence="4" id="KW-1133">Transmembrane helix</keyword>
<gene>
    <name evidence="8" type="ORF">AAFC00_001335</name>
</gene>
<dbReference type="RefSeq" id="XP_069203982.1">
    <property type="nucleotide sequence ID" value="XM_069340512.1"/>
</dbReference>
<feature type="compositionally biased region" description="Basic residues" evidence="6">
    <location>
        <begin position="16"/>
        <end position="30"/>
    </location>
</feature>